<dbReference type="SUPFAM" id="SSF102712">
    <property type="entry name" value="JAB1/MPN domain"/>
    <property type="match status" value="1"/>
</dbReference>
<dbReference type="InterPro" id="IPR001405">
    <property type="entry name" value="UPF0758"/>
</dbReference>
<dbReference type="InterPro" id="IPR025657">
    <property type="entry name" value="RadC_JAB"/>
</dbReference>
<keyword evidence="3" id="KW-0479">Metal-binding</keyword>
<dbReference type="PANTHER" id="PTHR30471:SF3">
    <property type="entry name" value="UPF0758 PROTEIN YEES-RELATED"/>
    <property type="match status" value="1"/>
</dbReference>
<dbReference type="GO" id="GO:0008237">
    <property type="term" value="F:metallopeptidase activity"/>
    <property type="evidence" value="ECO:0007669"/>
    <property type="project" value="UniProtKB-KW"/>
</dbReference>
<keyword evidence="4" id="KW-0378">Hydrolase</keyword>
<dbReference type="Gene3D" id="3.40.140.10">
    <property type="entry name" value="Cytidine Deaminase, domain 2"/>
    <property type="match status" value="1"/>
</dbReference>
<evidence type="ECO:0000313" key="10">
    <source>
        <dbReference type="Proteomes" id="UP000092971"/>
    </source>
</evidence>
<dbReference type="AlphaFoldDB" id="A0A1B1YFV2"/>
<organism evidence="9 10">
    <name type="scientific">Thermoclostridium stercorarium subsp. thermolacticum DSM 2910</name>
    <dbReference type="NCBI Taxonomy" id="1121336"/>
    <lineage>
        <taxon>Bacteria</taxon>
        <taxon>Bacillati</taxon>
        <taxon>Bacillota</taxon>
        <taxon>Clostridia</taxon>
        <taxon>Eubacteriales</taxon>
        <taxon>Oscillospiraceae</taxon>
        <taxon>Thermoclostridium</taxon>
    </lineage>
</organism>
<feature type="domain" description="MPN" evidence="8">
    <location>
        <begin position="103"/>
        <end position="225"/>
    </location>
</feature>
<name>A0A1B1YFV2_THEST</name>
<keyword evidence="6" id="KW-0482">Metalloprotease</keyword>
<keyword evidence="2" id="KW-0645">Protease</keyword>
<reference evidence="9 10" key="1">
    <citation type="submission" date="2016-02" db="EMBL/GenBank/DDBJ databases">
        <title>Comparison of Clostridium stercorarium subspecies using comparative genomics and transcriptomics.</title>
        <authorList>
            <person name="Schellenberg J."/>
            <person name="Thallinger G."/>
            <person name="Levin D.B."/>
            <person name="Zhang X."/>
            <person name="Alvare G."/>
            <person name="Fristensky B."/>
            <person name="Sparling R."/>
        </authorList>
    </citation>
    <scope>NUCLEOTIDE SEQUENCE [LARGE SCALE GENOMIC DNA]</scope>
    <source>
        <strain evidence="9 10">DSM 2910</strain>
    </source>
</reference>
<evidence type="ECO:0000259" key="8">
    <source>
        <dbReference type="PROSITE" id="PS50249"/>
    </source>
</evidence>
<accession>A0A1B1YFV2</accession>
<dbReference type="Pfam" id="PF04002">
    <property type="entry name" value="RadC"/>
    <property type="match status" value="1"/>
</dbReference>
<dbReference type="PROSITE" id="PS50249">
    <property type="entry name" value="MPN"/>
    <property type="match status" value="1"/>
</dbReference>
<dbReference type="CDD" id="cd08071">
    <property type="entry name" value="MPN_DUF2466"/>
    <property type="match status" value="1"/>
</dbReference>
<evidence type="ECO:0000256" key="7">
    <source>
        <dbReference type="RuleBase" id="RU003797"/>
    </source>
</evidence>
<dbReference type="Proteomes" id="UP000092971">
    <property type="component" value="Chromosome"/>
</dbReference>
<dbReference type="GO" id="GO:0046872">
    <property type="term" value="F:metal ion binding"/>
    <property type="evidence" value="ECO:0007669"/>
    <property type="project" value="UniProtKB-KW"/>
</dbReference>
<evidence type="ECO:0000256" key="4">
    <source>
        <dbReference type="ARBA" id="ARBA00022801"/>
    </source>
</evidence>
<evidence type="ECO:0000256" key="2">
    <source>
        <dbReference type="ARBA" id="ARBA00022670"/>
    </source>
</evidence>
<evidence type="ECO:0000256" key="1">
    <source>
        <dbReference type="ARBA" id="ARBA00010243"/>
    </source>
</evidence>
<evidence type="ECO:0000313" key="9">
    <source>
        <dbReference type="EMBL" id="ANW99613.1"/>
    </source>
</evidence>
<evidence type="ECO:0000256" key="6">
    <source>
        <dbReference type="ARBA" id="ARBA00023049"/>
    </source>
</evidence>
<evidence type="ECO:0000256" key="5">
    <source>
        <dbReference type="ARBA" id="ARBA00022833"/>
    </source>
</evidence>
<evidence type="ECO:0000256" key="3">
    <source>
        <dbReference type="ARBA" id="ARBA00022723"/>
    </source>
</evidence>
<keyword evidence="5" id="KW-0862">Zinc</keyword>
<dbReference type="RefSeq" id="WP_065821411.1">
    <property type="nucleotide sequence ID" value="NZ_CP014672.1"/>
</dbReference>
<proteinExistence type="inferred from homology"/>
<dbReference type="EMBL" id="CP014672">
    <property type="protein sequence ID" value="ANW99613.1"/>
    <property type="molecule type" value="Genomic_DNA"/>
</dbReference>
<dbReference type="OrthoDB" id="9804482at2"/>
<gene>
    <name evidence="9" type="ORF">CSTERTH_11495</name>
</gene>
<dbReference type="NCBIfam" id="TIGR00608">
    <property type="entry name" value="radc"/>
    <property type="match status" value="1"/>
</dbReference>
<comment type="similarity">
    <text evidence="1 7">Belongs to the UPF0758 family.</text>
</comment>
<dbReference type="NCBIfam" id="NF000642">
    <property type="entry name" value="PRK00024.1"/>
    <property type="match status" value="1"/>
</dbReference>
<protein>
    <recommendedName>
        <fullName evidence="8">MPN domain-containing protein</fullName>
    </recommendedName>
</protein>
<dbReference type="InterPro" id="IPR037518">
    <property type="entry name" value="MPN"/>
</dbReference>
<sequence length="225" mass="25413">MAENLHSGHREKLKQRFIEEGLEAFEDHQVLELLLFYAIPRKDTNEIAHRLIKKFGTLEAIFDSTPEQLMSLGKVSKNTAVLLTMVPELARKYMLLKQGRKPVLDSSSKAGEYITKLFIGRNYEAFYVCCLNSQNQLNYAALVHEGTINEAPVYPRIIVETALRYQANSVILAHNHPGGSLKPSSADIEVTRRISEALRAISIRVMDHIIVSGNHYYSFAENGLI</sequence>
<dbReference type="GO" id="GO:0006508">
    <property type="term" value="P:proteolysis"/>
    <property type="evidence" value="ECO:0007669"/>
    <property type="project" value="UniProtKB-KW"/>
</dbReference>
<dbReference type="PANTHER" id="PTHR30471">
    <property type="entry name" value="DNA REPAIR PROTEIN RADC"/>
    <property type="match status" value="1"/>
</dbReference>